<gene>
    <name evidence="1" type="ORF">HQ35_06915</name>
</gene>
<reference evidence="1 2" key="1">
    <citation type="submission" date="2014-08" db="EMBL/GenBank/DDBJ databases">
        <title>Porphyromonas cangingivalis strain:COT-109_OH1386 Genome sequencing.</title>
        <authorList>
            <person name="Wallis C."/>
            <person name="Deusch O."/>
            <person name="O'Flynn C."/>
            <person name="Davis I."/>
            <person name="Jospin G."/>
            <person name="Darling A.E."/>
            <person name="Coil D.A."/>
            <person name="Alexiev A."/>
            <person name="Horsfall A."/>
            <person name="Kirkwood N."/>
            <person name="Harris S."/>
            <person name="Eisen J.A."/>
        </authorList>
    </citation>
    <scope>NUCLEOTIDE SEQUENCE [LARGE SCALE GENOMIC DNA]</scope>
    <source>
        <strain evidence="2">COT-109 OH1386</strain>
    </source>
</reference>
<dbReference type="Proteomes" id="UP000030125">
    <property type="component" value="Unassembled WGS sequence"/>
</dbReference>
<evidence type="ECO:0000313" key="2">
    <source>
        <dbReference type="Proteomes" id="UP000030125"/>
    </source>
</evidence>
<dbReference type="AlphaFoldDB" id="A0A0A2ETQ8"/>
<evidence type="ECO:0000313" key="1">
    <source>
        <dbReference type="EMBL" id="KGN79729.1"/>
    </source>
</evidence>
<dbReference type="OrthoDB" id="957952at2"/>
<proteinExistence type="predicted"/>
<sequence length="402" mass="46979">MHKLEFKLKQHTPIIHFQARDIGATLRASEVKPKLDRFLLREYEKEIPQSVIKRGTEEDHRPSLDFKIKFISQNAKRESANKAPMYFGNLKSDKPKRLVFDDNGVSMIILVRDDTLRGLIENGISKFFLLHNFGSRQSKGYGSFTIGMSGIRSLYKYSFEIKSKDYNDVLKQINYFYKSLRSGINEYRTNRDGKPVSLFYFKSALHYYTTTSLRKQWDKRSIKQYFLEDQLKEEEKKYNTKETFDEDKLDFRDLFGLSSMETWKQFNIIKTCKSLANKDIHRLKSPIQFKPIFVENKCVVFFDVFTEDVGFDEFLGSKVTVNAFRKERGNQPASRFPNPIKEALELSVPEDVDLREVLDYIFSNIDAEKRVAPLKSKGGEGEKILEDLKSIYASLKIISLKK</sequence>
<keyword evidence="2" id="KW-1185">Reference proteome</keyword>
<dbReference type="RefSeq" id="WP_036852012.1">
    <property type="nucleotide sequence ID" value="NZ_JQJD01000047.1"/>
</dbReference>
<dbReference type="EMBL" id="JQJD01000047">
    <property type="protein sequence ID" value="KGN79729.1"/>
    <property type="molecule type" value="Genomic_DNA"/>
</dbReference>
<name>A0A0A2ETQ8_PORCN</name>
<protein>
    <submittedName>
        <fullName evidence="1">Uncharacterized protein</fullName>
    </submittedName>
</protein>
<comment type="caution">
    <text evidence="1">The sequence shown here is derived from an EMBL/GenBank/DDBJ whole genome shotgun (WGS) entry which is preliminary data.</text>
</comment>
<organism evidence="1 2">
    <name type="scientific">Porphyromonas cangingivalis</name>
    <dbReference type="NCBI Taxonomy" id="36874"/>
    <lineage>
        <taxon>Bacteria</taxon>
        <taxon>Pseudomonadati</taxon>
        <taxon>Bacteroidota</taxon>
        <taxon>Bacteroidia</taxon>
        <taxon>Bacteroidales</taxon>
        <taxon>Porphyromonadaceae</taxon>
        <taxon>Porphyromonas</taxon>
    </lineage>
</organism>
<accession>A0A0A2ETQ8</accession>